<reference evidence="2 3" key="1">
    <citation type="submission" date="2016-10" db="EMBL/GenBank/DDBJ databases">
        <title>Rodentibacter gen. nov. and new species.</title>
        <authorList>
            <person name="Christensen H."/>
        </authorList>
    </citation>
    <scope>NUCLEOTIDE SEQUENCE [LARGE SCALE GENOMIC DNA]</scope>
    <source>
        <strain evidence="3">ppn416</strain>
    </source>
</reference>
<feature type="domain" description="DUF4055" evidence="1">
    <location>
        <begin position="247"/>
        <end position="379"/>
    </location>
</feature>
<evidence type="ECO:0000313" key="3">
    <source>
        <dbReference type="Proteomes" id="UP000188481"/>
    </source>
</evidence>
<dbReference type="STRING" id="1908264.BKK54_10000"/>
<dbReference type="EMBL" id="MLHN01000021">
    <property type="protein sequence ID" value="OOF48933.1"/>
    <property type="molecule type" value="Genomic_DNA"/>
</dbReference>
<dbReference type="InterPro" id="IPR025129">
    <property type="entry name" value="DUF4055"/>
</dbReference>
<sequence length="461" mass="52259">MSDVSNVSSEMNELHKQIQLIDDLLGGTAQMRHRKEKYLPQMELESDKSYRNRLNRSTLYPALRETLSQMCGRVFFKAISTEDINETLQQNFLPDVDAQGNNLDVFSARWFYSALAYGVSYVLVDYTRTENIKTLADEKAAGARPYLIEIKPQAVLGFKTARINGKQQITQFRYKENVIEDDGEFALKTIEQICVYEIGRVRKYRKLQNGWQLHEEVQLFAQNKPLDYVPIVAFSTNKTGFMIGESPLLELAYLNIKHWQSQSDQDNILNTARVPLLVRIGMNDQNPVKIGGSLIDVPQNGDLRYVEHSGNAITAGQESLKELESQMRVAGAKLLDKTVLALTDSQSRDEQGKEISQLRLYANQFEDALDLVLEYVGNWLGLQQVGSVEISGNIDSDFDPNASMDTVIKLQTSGNLSKQSTFEEAKRRGLISDNLNWEDEQARLEAEGLNYEGQFNKETDA</sequence>
<protein>
    <recommendedName>
        <fullName evidence="1">DUF4055 domain-containing protein</fullName>
    </recommendedName>
</protein>
<dbReference type="RefSeq" id="WP_077542961.1">
    <property type="nucleotide sequence ID" value="NZ_MLHN01000021.1"/>
</dbReference>
<name>A0A1V3J1S7_9PAST</name>
<evidence type="ECO:0000313" key="2">
    <source>
        <dbReference type="EMBL" id="OOF48933.1"/>
    </source>
</evidence>
<keyword evidence="3" id="KW-1185">Reference proteome</keyword>
<dbReference type="AlphaFoldDB" id="A0A1V3J1S7"/>
<evidence type="ECO:0000259" key="1">
    <source>
        <dbReference type="Pfam" id="PF13264"/>
    </source>
</evidence>
<gene>
    <name evidence="2" type="ORF">BKK54_10000</name>
</gene>
<comment type="caution">
    <text evidence="2">The sequence shown here is derived from an EMBL/GenBank/DDBJ whole genome shotgun (WGS) entry which is preliminary data.</text>
</comment>
<dbReference type="Proteomes" id="UP000188481">
    <property type="component" value="Unassembled WGS sequence"/>
</dbReference>
<accession>A0A1V3J1S7</accession>
<dbReference type="Pfam" id="PF13264">
    <property type="entry name" value="DUF4055"/>
    <property type="match status" value="1"/>
</dbReference>
<proteinExistence type="predicted"/>
<organism evidence="2 3">
    <name type="scientific">Rodentibacter genomosp. 1</name>
    <dbReference type="NCBI Taxonomy" id="1908264"/>
    <lineage>
        <taxon>Bacteria</taxon>
        <taxon>Pseudomonadati</taxon>
        <taxon>Pseudomonadota</taxon>
        <taxon>Gammaproteobacteria</taxon>
        <taxon>Pasteurellales</taxon>
        <taxon>Pasteurellaceae</taxon>
        <taxon>Rodentibacter</taxon>
    </lineage>
</organism>